<reference evidence="2" key="1">
    <citation type="submission" date="2016-11" db="UniProtKB">
        <authorList>
            <consortium name="WormBaseParasite"/>
        </authorList>
    </citation>
    <scope>IDENTIFICATION</scope>
    <source>
        <strain evidence="2">KR3021</strain>
    </source>
</reference>
<evidence type="ECO:0000313" key="1">
    <source>
        <dbReference type="Proteomes" id="UP000095286"/>
    </source>
</evidence>
<protein>
    <submittedName>
        <fullName evidence="2">Reverse transcriptase domain-containing protein</fullName>
    </submittedName>
</protein>
<proteinExistence type="predicted"/>
<name>A0AC35TIV5_9BILA</name>
<accession>A0AC35TIV5</accession>
<dbReference type="WBParaSite" id="RSKR_0000091200.1">
    <property type="protein sequence ID" value="RSKR_0000091200.1"/>
    <property type="gene ID" value="RSKR_0000091200"/>
</dbReference>
<sequence>MKLYTKIILDRLCARLDAVISVKQAGFRAGFCTADNIIALRLLLQKSYEHKIDTHLVFLDFKKTFDMVSRKHLWMALRHYNIEEEMILAIIELYNDSKLSYQHMGKMFEMDSNCGVKQGDCLSPRLCTLLIQYVLDHIDLSDLGLHLEDKNKNNAGDIFLDYLAYADDIVFISGSAANLQNMLVRL</sequence>
<dbReference type="Proteomes" id="UP000095286">
    <property type="component" value="Unplaced"/>
</dbReference>
<organism evidence="1 2">
    <name type="scientific">Rhabditophanes sp. KR3021</name>
    <dbReference type="NCBI Taxonomy" id="114890"/>
    <lineage>
        <taxon>Eukaryota</taxon>
        <taxon>Metazoa</taxon>
        <taxon>Ecdysozoa</taxon>
        <taxon>Nematoda</taxon>
        <taxon>Chromadorea</taxon>
        <taxon>Rhabditida</taxon>
        <taxon>Tylenchina</taxon>
        <taxon>Panagrolaimomorpha</taxon>
        <taxon>Strongyloidoidea</taxon>
        <taxon>Alloionematidae</taxon>
        <taxon>Rhabditophanes</taxon>
    </lineage>
</organism>
<evidence type="ECO:0000313" key="2">
    <source>
        <dbReference type="WBParaSite" id="RSKR_0000091200.1"/>
    </source>
</evidence>